<proteinExistence type="predicted"/>
<feature type="region of interest" description="Disordered" evidence="1">
    <location>
        <begin position="19"/>
        <end position="66"/>
    </location>
</feature>
<evidence type="ECO:0000256" key="1">
    <source>
        <dbReference type="SAM" id="MobiDB-lite"/>
    </source>
</evidence>
<dbReference type="EMBL" id="GEDG01025984">
    <property type="protein sequence ID" value="JAP14850.1"/>
    <property type="molecule type" value="Transcribed_RNA"/>
</dbReference>
<feature type="compositionally biased region" description="Polar residues" evidence="1">
    <location>
        <begin position="54"/>
        <end position="66"/>
    </location>
</feature>
<evidence type="ECO:0000313" key="2">
    <source>
        <dbReference type="EMBL" id="JAP14850.1"/>
    </source>
</evidence>
<protein>
    <submittedName>
        <fullName evidence="2">Putative ovule protein</fullName>
    </submittedName>
</protein>
<reference evidence="2" key="1">
    <citation type="submission" date="2015-12" db="EMBL/GenBank/DDBJ databases">
        <title>Gene expression during late stages of embryo sac development: a critical building block for successful pollen-pistil interactions.</title>
        <authorList>
            <person name="Liu Y."/>
            <person name="Joly V."/>
            <person name="Sabar M."/>
            <person name="Matton D.P."/>
        </authorList>
    </citation>
    <scope>NUCLEOTIDE SEQUENCE</scope>
</reference>
<feature type="compositionally biased region" description="Basic and acidic residues" evidence="1">
    <location>
        <begin position="41"/>
        <end position="53"/>
    </location>
</feature>
<dbReference type="AlphaFoldDB" id="A0A0V0H376"/>
<organism evidence="2">
    <name type="scientific">Solanum chacoense</name>
    <name type="common">Chaco potato</name>
    <dbReference type="NCBI Taxonomy" id="4108"/>
    <lineage>
        <taxon>Eukaryota</taxon>
        <taxon>Viridiplantae</taxon>
        <taxon>Streptophyta</taxon>
        <taxon>Embryophyta</taxon>
        <taxon>Tracheophyta</taxon>
        <taxon>Spermatophyta</taxon>
        <taxon>Magnoliopsida</taxon>
        <taxon>eudicotyledons</taxon>
        <taxon>Gunneridae</taxon>
        <taxon>Pentapetalae</taxon>
        <taxon>asterids</taxon>
        <taxon>lamiids</taxon>
        <taxon>Solanales</taxon>
        <taxon>Solanaceae</taxon>
        <taxon>Solanoideae</taxon>
        <taxon>Solaneae</taxon>
        <taxon>Solanum</taxon>
    </lineage>
</organism>
<feature type="compositionally biased region" description="Polar residues" evidence="1">
    <location>
        <begin position="19"/>
        <end position="28"/>
    </location>
</feature>
<sequence>MTSYSRDAMNVAHLNTRLNFEQQFTPPNEYQPPSLHRRDRQNRGDVHIKDHNTKFSGEANTNLSLATPDTPYLRVCPTQQEDSDFQTPNFGFSAREILIHTNMNFKTHHLMSGE</sequence>
<accession>A0A0V0H376</accession>
<name>A0A0V0H376_SOLCH</name>